<dbReference type="GO" id="GO:0034220">
    <property type="term" value="P:monoatomic ion transmembrane transport"/>
    <property type="evidence" value="ECO:0007669"/>
    <property type="project" value="UniProtKB-KW"/>
</dbReference>
<feature type="transmembrane region" description="Helical" evidence="2">
    <location>
        <begin position="183"/>
        <end position="203"/>
    </location>
</feature>
<dbReference type="Gramene" id="FCD_00004280-RA">
    <property type="protein sequence ID" value="FCD_00004280-RA:cds"/>
    <property type="gene ID" value="FCD_00004280"/>
</dbReference>
<sequence>MMKDIFDPWGPYVPIWNTIFAVLSVVAVSIDPLFLYILVLDETKKCLSTDHQLKIIALASRSVTDVACILQTLFQIRATYLAEASGVSKKGGLVLSTSYWETARRIRRSYILIDILAILPLPQVLVSIYFSNMGDFRSLTTSKFVNFLLYIQYVPRVLRIYLACEKVKRTPGAHSRIVFFNGVLNVSLYIVASHVFGALWYFFAIQQETACWHHACEKQIGCIPDSFDCRSNTSANLTFLSSFCSINSPDATTFDYGIYADAIHSGILTRTTSFLQKFVRCFWWGLRNHSPFAWL</sequence>
<keyword evidence="2" id="KW-1133">Transmembrane helix</keyword>
<evidence type="ECO:0000256" key="1">
    <source>
        <dbReference type="ARBA" id="ARBA00023303"/>
    </source>
</evidence>
<accession>A0AA88A1A2</accession>
<comment type="caution">
    <text evidence="3">The sequence shown here is derived from an EMBL/GenBank/DDBJ whole genome shotgun (WGS) entry which is preliminary data.</text>
</comment>
<dbReference type="PANTHER" id="PTHR45651">
    <property type="entry name" value="CYCLIC NUCLEOTIDE-GATED ION CHANNEL 15-RELATED-RELATED"/>
    <property type="match status" value="1"/>
</dbReference>
<evidence type="ECO:0008006" key="5">
    <source>
        <dbReference type="Google" id="ProtNLM"/>
    </source>
</evidence>
<evidence type="ECO:0000313" key="3">
    <source>
        <dbReference type="EMBL" id="GMN44432.1"/>
    </source>
</evidence>
<dbReference type="EMBL" id="BTGU01000018">
    <property type="protein sequence ID" value="GMN44432.1"/>
    <property type="molecule type" value="Genomic_DNA"/>
</dbReference>
<dbReference type="GO" id="GO:0016020">
    <property type="term" value="C:membrane"/>
    <property type="evidence" value="ECO:0007669"/>
    <property type="project" value="UniProtKB-SubCell"/>
</dbReference>
<keyword evidence="1" id="KW-0407">Ion channel</keyword>
<feature type="transmembrane region" description="Helical" evidence="2">
    <location>
        <begin position="15"/>
        <end position="39"/>
    </location>
</feature>
<evidence type="ECO:0000256" key="2">
    <source>
        <dbReference type="SAM" id="Phobius"/>
    </source>
</evidence>
<keyword evidence="2" id="KW-0472">Membrane</keyword>
<keyword evidence="4" id="KW-1185">Reference proteome</keyword>
<evidence type="ECO:0000313" key="4">
    <source>
        <dbReference type="Proteomes" id="UP001187192"/>
    </source>
</evidence>
<proteinExistence type="predicted"/>
<dbReference type="SUPFAM" id="SSF81324">
    <property type="entry name" value="Voltage-gated potassium channels"/>
    <property type="match status" value="1"/>
</dbReference>
<feature type="transmembrane region" description="Helical" evidence="2">
    <location>
        <begin position="110"/>
        <end position="132"/>
    </location>
</feature>
<dbReference type="AlphaFoldDB" id="A0AA88A1A2"/>
<dbReference type="Proteomes" id="UP001187192">
    <property type="component" value="Unassembled WGS sequence"/>
</dbReference>
<reference evidence="3" key="1">
    <citation type="submission" date="2023-07" db="EMBL/GenBank/DDBJ databases">
        <title>draft genome sequence of fig (Ficus carica).</title>
        <authorList>
            <person name="Takahashi T."/>
            <person name="Nishimura K."/>
        </authorList>
    </citation>
    <scope>NUCLEOTIDE SEQUENCE</scope>
</reference>
<keyword evidence="1" id="KW-0813">Transport</keyword>
<gene>
    <name evidence="3" type="ORF">TIFTF001_013634</name>
</gene>
<organism evidence="3 4">
    <name type="scientific">Ficus carica</name>
    <name type="common">Common fig</name>
    <dbReference type="NCBI Taxonomy" id="3494"/>
    <lineage>
        <taxon>Eukaryota</taxon>
        <taxon>Viridiplantae</taxon>
        <taxon>Streptophyta</taxon>
        <taxon>Embryophyta</taxon>
        <taxon>Tracheophyta</taxon>
        <taxon>Spermatophyta</taxon>
        <taxon>Magnoliopsida</taxon>
        <taxon>eudicotyledons</taxon>
        <taxon>Gunneridae</taxon>
        <taxon>Pentapetalae</taxon>
        <taxon>rosids</taxon>
        <taxon>fabids</taxon>
        <taxon>Rosales</taxon>
        <taxon>Moraceae</taxon>
        <taxon>Ficeae</taxon>
        <taxon>Ficus</taxon>
    </lineage>
</organism>
<keyword evidence="2" id="KW-0812">Transmembrane</keyword>
<keyword evidence="1" id="KW-0406">Ion transport</keyword>
<protein>
    <recommendedName>
        <fullName evidence="5">Ion transport domain-containing protein</fullName>
    </recommendedName>
</protein>
<dbReference type="PANTHER" id="PTHR45651:SF68">
    <property type="entry name" value="ION TRANSPORT DOMAIN-CONTAINING PROTEIN"/>
    <property type="match status" value="1"/>
</dbReference>
<name>A0AA88A1A2_FICCA</name>